<name>A0A1D7TKL8_9BACT</name>
<evidence type="ECO:0000313" key="2">
    <source>
        <dbReference type="EMBL" id="AOO65541.1"/>
    </source>
</evidence>
<dbReference type="AlphaFoldDB" id="A0A1D7TKL8"/>
<dbReference type="GO" id="GO:0003824">
    <property type="term" value="F:catalytic activity"/>
    <property type="evidence" value="ECO:0007669"/>
    <property type="project" value="InterPro"/>
</dbReference>
<proteinExistence type="predicted"/>
<dbReference type="InterPro" id="IPR036873">
    <property type="entry name" value="Rhodanese-like_dom_sf"/>
</dbReference>
<dbReference type="PROSITE" id="PS50206">
    <property type="entry name" value="RHODANESE_3"/>
    <property type="match status" value="1"/>
</dbReference>
<dbReference type="STRING" id="1193502.SHALO_1770"/>
<gene>
    <name evidence="2" type="ORF">SHALO_1770</name>
</gene>
<evidence type="ECO:0000313" key="3">
    <source>
        <dbReference type="Proteomes" id="UP000094609"/>
    </source>
</evidence>
<dbReference type="PATRIC" id="fig|1193502.14.peg.1797"/>
<reference evidence="3" key="1">
    <citation type="submission" date="2016-08" db="EMBL/GenBank/DDBJ databases">
        <title>Complete genome sequence of the organohalide-respiring Epsilonproteobacterium Sulfurospirillum halorespirans.</title>
        <authorList>
            <person name="Goris T."/>
            <person name="Zimmermann J."/>
            <person name="Schenz B."/>
            <person name="Lemos M."/>
            <person name="Hackermueller J."/>
            <person name="Diekert G."/>
        </authorList>
    </citation>
    <scope>NUCLEOTIDE SEQUENCE [LARGE SCALE GENOMIC DNA]</scope>
    <source>
        <strain>DSM 13726</strain>
        <strain evidence="3">PCE-M2</strain>
    </source>
</reference>
<dbReference type="PANTHER" id="PTHR44542">
    <property type="entry name" value="THIOSULFATE SULFURTRANSFERASE 18"/>
    <property type="match status" value="1"/>
</dbReference>
<dbReference type="InterPro" id="IPR044684">
    <property type="entry name" value="STR17/STR18/HARC1-like"/>
</dbReference>
<dbReference type="RefSeq" id="WP_069478215.1">
    <property type="nucleotide sequence ID" value="NZ_CP017111.1"/>
</dbReference>
<dbReference type="CDD" id="cd00158">
    <property type="entry name" value="RHOD"/>
    <property type="match status" value="1"/>
</dbReference>
<sequence>MSKILLLIALFSTFLFAELRHVDVSEEVVKSGIKIIDIRTMPEWKETGIVKDAIPLTFFDEQGRYDAEAFMKALDKYVSKDQEFALICRTGSRTSAVSELLSKQGYKVVNLKGGMKSLIQKGYTPTPYNP</sequence>
<dbReference type="EMBL" id="CP017111">
    <property type="protein sequence ID" value="AOO65541.1"/>
    <property type="molecule type" value="Genomic_DNA"/>
</dbReference>
<dbReference type="Proteomes" id="UP000094609">
    <property type="component" value="Chromosome"/>
</dbReference>
<accession>A0A1D7TKL8</accession>
<dbReference type="Gene3D" id="3.40.250.10">
    <property type="entry name" value="Rhodanese-like domain"/>
    <property type="match status" value="1"/>
</dbReference>
<evidence type="ECO:0000259" key="1">
    <source>
        <dbReference type="PROSITE" id="PS50206"/>
    </source>
</evidence>
<dbReference type="KEGG" id="shal:SHALO_1770"/>
<protein>
    <submittedName>
        <fullName evidence="2">Rhodanese-like domain-containing protein</fullName>
    </submittedName>
</protein>
<keyword evidence="3" id="KW-1185">Reference proteome</keyword>
<dbReference type="SUPFAM" id="SSF52821">
    <property type="entry name" value="Rhodanese/Cell cycle control phosphatase"/>
    <property type="match status" value="1"/>
</dbReference>
<organism evidence="2 3">
    <name type="scientific">Sulfurospirillum halorespirans DSM 13726</name>
    <dbReference type="NCBI Taxonomy" id="1193502"/>
    <lineage>
        <taxon>Bacteria</taxon>
        <taxon>Pseudomonadati</taxon>
        <taxon>Campylobacterota</taxon>
        <taxon>Epsilonproteobacteria</taxon>
        <taxon>Campylobacterales</taxon>
        <taxon>Sulfurospirillaceae</taxon>
        <taxon>Sulfurospirillum</taxon>
    </lineage>
</organism>
<feature type="domain" description="Rhodanese" evidence="1">
    <location>
        <begin position="29"/>
        <end position="127"/>
    </location>
</feature>
<dbReference type="Pfam" id="PF00581">
    <property type="entry name" value="Rhodanese"/>
    <property type="match status" value="1"/>
</dbReference>
<dbReference type="SMART" id="SM00450">
    <property type="entry name" value="RHOD"/>
    <property type="match status" value="1"/>
</dbReference>
<dbReference type="InterPro" id="IPR001763">
    <property type="entry name" value="Rhodanese-like_dom"/>
</dbReference>
<dbReference type="PANTHER" id="PTHR44542:SF14">
    <property type="entry name" value="PROTEIN HIGH ARSENIC CONTENT 1, MITOCHONDRIAL-RELATED"/>
    <property type="match status" value="1"/>
</dbReference>